<comment type="caution">
    <text evidence="5">The sequence shown here is derived from an EMBL/GenBank/DDBJ whole genome shotgun (WGS) entry which is preliminary data.</text>
</comment>
<dbReference type="PANTHER" id="PTHR47447:SF17">
    <property type="entry name" value="OS12G0638900 PROTEIN"/>
    <property type="match status" value="1"/>
</dbReference>
<evidence type="ECO:0000313" key="5">
    <source>
        <dbReference type="EMBL" id="CAI4015708.1"/>
    </source>
</evidence>
<proteinExistence type="predicted"/>
<protein>
    <submittedName>
        <fullName evidence="7">Pentatricopeptide repeat-containing protein At1g63400</fullName>
    </submittedName>
</protein>
<dbReference type="PANTHER" id="PTHR47447">
    <property type="entry name" value="OS03G0856100 PROTEIN"/>
    <property type="match status" value="1"/>
</dbReference>
<dbReference type="EMBL" id="CAMXCT030006545">
    <property type="protein sequence ID" value="CAL4803020.1"/>
    <property type="molecule type" value="Genomic_DNA"/>
</dbReference>
<dbReference type="EMBL" id="CAMXCT010006545">
    <property type="protein sequence ID" value="CAI4015708.1"/>
    <property type="molecule type" value="Genomic_DNA"/>
</dbReference>
<evidence type="ECO:0000313" key="8">
    <source>
        <dbReference type="Proteomes" id="UP001152797"/>
    </source>
</evidence>
<sequence>MGAETQRGALFGRLRGSNPRETHFTMALNSLGRSSLWPLAISLLPEMRFRDLKPNTITYNAAVDACRKGHAWECALELFQDMEEAAARADLVTYSTVMSACEKVSNWSQSLHFFTRLASDASDASRSPDKACVSGAVTACSRAALWELATSFVEDMRNRQQTPDLHCHNGLITAMGNAKRWQEALNYFAQLPSSDVISYNSTIDALSESHQWQKALEMFEILKERSGPPGPGSLSPNTISFNSAIHACWVDLKEDRSELVSQLQAEMRSRRLAPGVDTFCSLISAQSVGSHWQRVLSYLEEMREYDLEPTGEILHNSMALMWHPDAKQHALQLYKQAEDLQLRRQWRRPKKPSAIRTPHASVEQKRAANRGRGNAGKRPQNLPGVSRQRLQELEMEMSKAGMPKDLGEELYKPRLRPCACGCGELLLGEWSCEGEVTPSRQEDHSRNARSPVAAVASRCQVSHAEQKASMERLSQRKMLLAPPVDVALVPSPKRKIDRQRLALIALPRELPPPPKPCTLPPKARPAPPRPQLSASEPALHPGAAAFLAPPRRKVVKLSPKKVQLPGLGPLLFKASLVEDARAASPDADKDLWVRRHRTRRSSAQRSYVEAHLYPKPSAKSGSLEDLEQRLQKARQERMALEKQLAG</sequence>
<feature type="domain" description="PROP1-like PPR" evidence="4">
    <location>
        <begin position="58"/>
        <end position="206"/>
    </location>
</feature>
<dbReference type="InterPro" id="IPR002885">
    <property type="entry name" value="PPR_rpt"/>
</dbReference>
<dbReference type="Proteomes" id="UP001152797">
    <property type="component" value="Unassembled WGS sequence"/>
</dbReference>
<evidence type="ECO:0000256" key="2">
    <source>
        <dbReference type="PROSITE-ProRule" id="PRU00708"/>
    </source>
</evidence>
<feature type="region of interest" description="Disordered" evidence="3">
    <location>
        <begin position="348"/>
        <end position="386"/>
    </location>
</feature>
<dbReference type="PROSITE" id="PS51375">
    <property type="entry name" value="PPR"/>
    <property type="match status" value="2"/>
</dbReference>
<dbReference type="Pfam" id="PF13812">
    <property type="entry name" value="PPR_3"/>
    <property type="match status" value="1"/>
</dbReference>
<dbReference type="EMBL" id="CAMXCT020006545">
    <property type="protein sequence ID" value="CAL1169083.1"/>
    <property type="molecule type" value="Genomic_DNA"/>
</dbReference>
<reference evidence="5" key="1">
    <citation type="submission" date="2022-10" db="EMBL/GenBank/DDBJ databases">
        <authorList>
            <person name="Chen Y."/>
            <person name="Dougan E. K."/>
            <person name="Chan C."/>
            <person name="Rhodes N."/>
            <person name="Thang M."/>
        </authorList>
    </citation>
    <scope>NUCLEOTIDE SEQUENCE</scope>
</reference>
<evidence type="ECO:0000256" key="3">
    <source>
        <dbReference type="SAM" id="MobiDB-lite"/>
    </source>
</evidence>
<dbReference type="Gene3D" id="1.25.40.10">
    <property type="entry name" value="Tetratricopeptide repeat domain"/>
    <property type="match status" value="2"/>
</dbReference>
<gene>
    <name evidence="5" type="ORF">C1SCF055_LOCUS40522</name>
</gene>
<accession>A0A9P1DVQ5</accession>
<evidence type="ECO:0000313" key="7">
    <source>
        <dbReference type="EMBL" id="CAL4803020.1"/>
    </source>
</evidence>
<feature type="compositionally biased region" description="Basic and acidic residues" evidence="3">
    <location>
        <begin position="626"/>
        <end position="640"/>
    </location>
</feature>
<feature type="compositionally biased region" description="Pro residues" evidence="3">
    <location>
        <begin position="509"/>
        <end position="530"/>
    </location>
</feature>
<dbReference type="Pfam" id="PF17177">
    <property type="entry name" value="PPR_long"/>
    <property type="match status" value="1"/>
</dbReference>
<dbReference type="OrthoDB" id="185373at2759"/>
<feature type="region of interest" description="Disordered" evidence="3">
    <location>
        <begin position="598"/>
        <end position="646"/>
    </location>
</feature>
<evidence type="ECO:0000256" key="1">
    <source>
        <dbReference type="ARBA" id="ARBA00022737"/>
    </source>
</evidence>
<keyword evidence="8" id="KW-1185">Reference proteome</keyword>
<keyword evidence="1" id="KW-0677">Repeat</keyword>
<dbReference type="AlphaFoldDB" id="A0A9P1DVQ5"/>
<feature type="region of interest" description="Disordered" evidence="3">
    <location>
        <begin position="509"/>
        <end position="536"/>
    </location>
</feature>
<organism evidence="5">
    <name type="scientific">Cladocopium goreaui</name>
    <dbReference type="NCBI Taxonomy" id="2562237"/>
    <lineage>
        <taxon>Eukaryota</taxon>
        <taxon>Sar</taxon>
        <taxon>Alveolata</taxon>
        <taxon>Dinophyceae</taxon>
        <taxon>Suessiales</taxon>
        <taxon>Symbiodiniaceae</taxon>
        <taxon>Cladocopium</taxon>
    </lineage>
</organism>
<feature type="repeat" description="PPR" evidence="2">
    <location>
        <begin position="195"/>
        <end position="229"/>
    </location>
</feature>
<reference evidence="6" key="2">
    <citation type="submission" date="2024-04" db="EMBL/GenBank/DDBJ databases">
        <authorList>
            <person name="Chen Y."/>
            <person name="Shah S."/>
            <person name="Dougan E. K."/>
            <person name="Thang M."/>
            <person name="Chan C."/>
        </authorList>
    </citation>
    <scope>NUCLEOTIDE SEQUENCE [LARGE SCALE GENOMIC DNA]</scope>
</reference>
<feature type="repeat" description="PPR" evidence="2">
    <location>
        <begin position="55"/>
        <end position="89"/>
    </location>
</feature>
<name>A0A9P1DVQ5_9DINO</name>
<dbReference type="InterPro" id="IPR011990">
    <property type="entry name" value="TPR-like_helical_dom_sf"/>
</dbReference>
<evidence type="ECO:0000259" key="4">
    <source>
        <dbReference type="Pfam" id="PF17177"/>
    </source>
</evidence>
<evidence type="ECO:0000313" key="6">
    <source>
        <dbReference type="EMBL" id="CAL1169083.1"/>
    </source>
</evidence>
<dbReference type="InterPro" id="IPR033443">
    <property type="entry name" value="PROP1-like_PPR_dom"/>
</dbReference>